<proteinExistence type="predicted"/>
<accession>A0AB39T5D3</accession>
<organism evidence="1">
    <name type="scientific">Streptomyces sp. R44</name>
    <dbReference type="NCBI Taxonomy" id="3238633"/>
    <lineage>
        <taxon>Bacteria</taxon>
        <taxon>Bacillati</taxon>
        <taxon>Actinomycetota</taxon>
        <taxon>Actinomycetes</taxon>
        <taxon>Kitasatosporales</taxon>
        <taxon>Streptomycetaceae</taxon>
        <taxon>Streptomyces</taxon>
    </lineage>
</organism>
<dbReference type="AlphaFoldDB" id="A0AB39T5D3"/>
<evidence type="ECO:0000313" key="1">
    <source>
        <dbReference type="EMBL" id="XDQ74519.1"/>
    </source>
</evidence>
<dbReference type="EMBL" id="CP163444">
    <property type="protein sequence ID" value="XDQ74519.1"/>
    <property type="molecule type" value="Genomic_DNA"/>
</dbReference>
<name>A0AB39T5D3_9ACTN</name>
<reference evidence="1" key="1">
    <citation type="submission" date="2024-07" db="EMBL/GenBank/DDBJ databases">
        <authorList>
            <person name="Yu S.T."/>
        </authorList>
    </citation>
    <scope>NUCLEOTIDE SEQUENCE</scope>
    <source>
        <strain evidence="1">R44</strain>
    </source>
</reference>
<protein>
    <submittedName>
        <fullName evidence="1">Uncharacterized protein</fullName>
    </submittedName>
</protein>
<dbReference type="RefSeq" id="WP_369147041.1">
    <property type="nucleotide sequence ID" value="NZ_CP163444.1"/>
</dbReference>
<sequence length="116" mass="12815">MPYYRANFRNTGRMLQRPAFHAPCLKAAAAMQAVAESVSPVGDPTEDAHPGLYRASFQTMPIFKDVRFKGRPTTRAGARLLNTAPHAWRVERGDGRVPRYAPLQRALDEVKAAHGG</sequence>
<gene>
    <name evidence="1" type="ORF">AB5J54_30150</name>
</gene>